<reference evidence="2" key="1">
    <citation type="submission" date="2016-12" db="EMBL/GenBank/DDBJ databases">
        <title>Extending the VSGnome of Trypanosoma brucei strain TREU927.</title>
        <authorList>
            <person name="Cross G.A."/>
        </authorList>
    </citation>
    <scope>NUCLEOTIDE SEQUENCE</scope>
    <source>
        <strain evidence="2">Tb927.99.2132</strain>
    </source>
</reference>
<keyword evidence="1" id="KW-0732">Signal</keyword>
<proteinExistence type="predicted"/>
<protein>
    <submittedName>
        <fullName evidence="2">Variant surface glycoprotein</fullName>
    </submittedName>
</protein>
<accession>A0A1V0FZ13</accession>
<dbReference type="SUPFAM" id="SSF58087">
    <property type="entry name" value="Variant surface glycoprotein (N-terminal domain)"/>
    <property type="match status" value="1"/>
</dbReference>
<dbReference type="EMBL" id="KY404762">
    <property type="protein sequence ID" value="ARB51013.1"/>
    <property type="molecule type" value="Genomic_DNA"/>
</dbReference>
<evidence type="ECO:0000313" key="2">
    <source>
        <dbReference type="EMBL" id="ARB51013.1"/>
    </source>
</evidence>
<evidence type="ECO:0000256" key="1">
    <source>
        <dbReference type="SAM" id="SignalP"/>
    </source>
</evidence>
<sequence>MQLLPALAMLTAITVRSTEGKKDHTTEQAKITDICKEHEYLQQLAEHLAGKSTNARTALSELQNLETTWRGAAASRTNHKQRCLLLGLAEEARTRATAANAAIANTERIANQAALLIAKHQGKLTAIHTTLKMAIEDDTTATTAAGTDTAQTLTLKIAASLTDTCRFRKKGDSDPLAANKPKFDQIKTLKLTDPARLTAALKPTTIAVTSITSSCSNR</sequence>
<feature type="signal peptide" evidence="1">
    <location>
        <begin position="1"/>
        <end position="20"/>
    </location>
</feature>
<feature type="chain" id="PRO_5012256818" evidence="1">
    <location>
        <begin position="21"/>
        <end position="218"/>
    </location>
</feature>
<dbReference type="AlphaFoldDB" id="A0A1V0FZ13"/>
<name>A0A1V0FZ13_9TRYP</name>
<organism evidence="2">
    <name type="scientific">Trypanosoma brucei</name>
    <dbReference type="NCBI Taxonomy" id="5691"/>
    <lineage>
        <taxon>Eukaryota</taxon>
        <taxon>Discoba</taxon>
        <taxon>Euglenozoa</taxon>
        <taxon>Kinetoplastea</taxon>
        <taxon>Metakinetoplastina</taxon>
        <taxon>Trypanosomatida</taxon>
        <taxon>Trypanosomatidae</taxon>
        <taxon>Trypanosoma</taxon>
    </lineage>
</organism>